<dbReference type="InterPro" id="IPR011778">
    <property type="entry name" value="Hydantoinase/dihydroPyrase"/>
</dbReference>
<evidence type="ECO:0000313" key="12">
    <source>
        <dbReference type="Proteomes" id="UP000192578"/>
    </source>
</evidence>
<keyword evidence="5" id="KW-0378">Hydrolase</keyword>
<dbReference type="FunFam" id="3.20.20.140:FF:000001">
    <property type="entry name" value="Dihydropyrimidinase like 3"/>
    <property type="match status" value="1"/>
</dbReference>
<dbReference type="GO" id="GO:0046872">
    <property type="term" value="F:metal ion binding"/>
    <property type="evidence" value="ECO:0007669"/>
    <property type="project" value="UniProtKB-KW"/>
</dbReference>
<dbReference type="CDD" id="cd01314">
    <property type="entry name" value="D-HYD"/>
    <property type="match status" value="1"/>
</dbReference>
<organism evidence="11 12">
    <name type="scientific">Hypsibius exemplaris</name>
    <name type="common">Freshwater tardigrade</name>
    <dbReference type="NCBI Taxonomy" id="2072580"/>
    <lineage>
        <taxon>Eukaryota</taxon>
        <taxon>Metazoa</taxon>
        <taxon>Ecdysozoa</taxon>
        <taxon>Tardigrada</taxon>
        <taxon>Eutardigrada</taxon>
        <taxon>Parachela</taxon>
        <taxon>Hypsibioidea</taxon>
        <taxon>Hypsibiidae</taxon>
        <taxon>Hypsibius</taxon>
    </lineage>
</organism>
<gene>
    <name evidence="11" type="ORF">BV898_05934</name>
</gene>
<dbReference type="PANTHER" id="PTHR11647">
    <property type="entry name" value="HYDRANTOINASE/DIHYDROPYRIMIDINASE FAMILY MEMBER"/>
    <property type="match status" value="1"/>
</dbReference>
<evidence type="ECO:0000313" key="11">
    <source>
        <dbReference type="EMBL" id="OQV20142.1"/>
    </source>
</evidence>
<evidence type="ECO:0000256" key="7">
    <source>
        <dbReference type="ARBA" id="ARBA00036696"/>
    </source>
</evidence>
<evidence type="ECO:0000256" key="6">
    <source>
        <dbReference type="ARBA" id="ARBA00022833"/>
    </source>
</evidence>
<dbReference type="NCBIfam" id="TIGR02033">
    <property type="entry name" value="D-hydantoinase"/>
    <property type="match status" value="1"/>
</dbReference>
<dbReference type="InterPro" id="IPR050378">
    <property type="entry name" value="Metallo-dep_Hydrolases_sf"/>
</dbReference>
<evidence type="ECO:0000256" key="9">
    <source>
        <dbReference type="PIRSR" id="PIRSR611778-50"/>
    </source>
</evidence>
<dbReference type="GO" id="GO:0004157">
    <property type="term" value="F:dihydropyrimidinase activity"/>
    <property type="evidence" value="ECO:0007669"/>
    <property type="project" value="UniProtKB-EC"/>
</dbReference>
<name>A0A1W0WYE2_HYPEX</name>
<dbReference type="Gene3D" id="3.20.20.140">
    <property type="entry name" value="Metal-dependent hydrolases"/>
    <property type="match status" value="1"/>
</dbReference>
<evidence type="ECO:0000256" key="4">
    <source>
        <dbReference type="ARBA" id="ARBA00022723"/>
    </source>
</evidence>
<dbReference type="SUPFAM" id="SSF51556">
    <property type="entry name" value="Metallo-dependent hydrolases"/>
    <property type="match status" value="1"/>
</dbReference>
<dbReference type="Pfam" id="PF01979">
    <property type="entry name" value="Amidohydro_1"/>
    <property type="match status" value="1"/>
</dbReference>
<evidence type="ECO:0000256" key="5">
    <source>
        <dbReference type="ARBA" id="ARBA00022801"/>
    </source>
</evidence>
<dbReference type="PANTHER" id="PTHR11647:SF1">
    <property type="entry name" value="COLLAPSIN RESPONSE MEDIATOR PROTEIN"/>
    <property type="match status" value="1"/>
</dbReference>
<dbReference type="InterPro" id="IPR032466">
    <property type="entry name" value="Metal_Hydrolase"/>
</dbReference>
<comment type="subunit">
    <text evidence="3">Homotetramer.</text>
</comment>
<comment type="catalytic activity">
    <reaction evidence="7">
        <text>5,6-dihydrouracil + H2O = 3-(carbamoylamino)propanoate + H(+)</text>
        <dbReference type="Rhea" id="RHEA:16121"/>
        <dbReference type="ChEBI" id="CHEBI:11892"/>
        <dbReference type="ChEBI" id="CHEBI:15377"/>
        <dbReference type="ChEBI" id="CHEBI:15378"/>
        <dbReference type="ChEBI" id="CHEBI:15901"/>
        <dbReference type="EC" id="3.5.2.2"/>
    </reaction>
</comment>
<evidence type="ECO:0000256" key="1">
    <source>
        <dbReference type="ARBA" id="ARBA00001947"/>
    </source>
</evidence>
<accession>A0A1W0WYE2</accession>
<comment type="PTM">
    <text evidence="9">Carbamylation allows a single lysine to coordinate two divalent metal cations.</text>
</comment>
<keyword evidence="12" id="KW-1185">Reference proteome</keyword>
<dbReference type="SUPFAM" id="SSF51338">
    <property type="entry name" value="Composite domain of metallo-dependent hydrolases"/>
    <property type="match status" value="2"/>
</dbReference>
<proteinExistence type="inferred from homology"/>
<evidence type="ECO:0000259" key="10">
    <source>
        <dbReference type="Pfam" id="PF01979"/>
    </source>
</evidence>
<sequence>MPATPSKRILIRGGQVVNDDRAFLADVLVENGLIKEIGEQISISEDGQIEVIDATGKFVIPGGIDPHTHFQLPFMGTVSIDDFYIGTRAALAGGTTTIIDFVIPPKGQSLVEGYHQWRKWADEKVCCDYGLHIGVTWWSEQVKADMETLVRDHGVNSFKMFMAYKGSIQVTDSEMIGIMNTCREIGALAQVHAENGDIIDENQNRLIAAGVTGPEGHPQSRPEEVEHEATKRAIMLADQTNCPLYVVHVMSKQAAREISDARREGRVVFGETIAAALASNGSHYYDKCWRHAAAHVLSPPLRRDPTTAGALMDLLSNGDLQTTGTDHCTFNSEQKSMGKNDFRRIPNGINGVEERMPLIWEKGVRTGKLDVTQFVAVTSTNAAKLFNIYPKKGRIEVGSDADIVVWDPESCSTISAAQHHTAGDFNIFEGMTVHGGPAVVITKGVVAVRNGKVEAVKGSGRYLETNAYSPAVYGRINQRAKIHKWEKVERS</sequence>
<dbReference type="Gene3D" id="2.30.40.10">
    <property type="entry name" value="Urease, subunit C, domain 1"/>
    <property type="match status" value="1"/>
</dbReference>
<dbReference type="EMBL" id="MTYJ01000033">
    <property type="protein sequence ID" value="OQV20142.1"/>
    <property type="molecule type" value="Genomic_DNA"/>
</dbReference>
<keyword evidence="4" id="KW-0479">Metal-binding</keyword>
<dbReference type="GO" id="GO:0006208">
    <property type="term" value="P:pyrimidine nucleobase catabolic process"/>
    <property type="evidence" value="ECO:0007669"/>
    <property type="project" value="TreeGrafter"/>
</dbReference>
<reference evidence="12" key="1">
    <citation type="submission" date="2017-01" db="EMBL/GenBank/DDBJ databases">
        <title>Comparative genomics of anhydrobiosis in the tardigrade Hypsibius dujardini.</title>
        <authorList>
            <person name="Yoshida Y."/>
            <person name="Koutsovoulos G."/>
            <person name="Laetsch D."/>
            <person name="Stevens L."/>
            <person name="Kumar S."/>
            <person name="Horikawa D."/>
            <person name="Ishino K."/>
            <person name="Komine S."/>
            <person name="Tomita M."/>
            <person name="Blaxter M."/>
            <person name="Arakawa K."/>
        </authorList>
    </citation>
    <scope>NUCLEOTIDE SEQUENCE [LARGE SCALE GENOMIC DNA]</scope>
    <source>
        <strain evidence="12">Z151</strain>
    </source>
</reference>
<feature type="domain" description="Amidohydrolase-related" evidence="10">
    <location>
        <begin position="58"/>
        <end position="445"/>
    </location>
</feature>
<comment type="cofactor">
    <cofactor evidence="1">
        <name>Zn(2+)</name>
        <dbReference type="ChEBI" id="CHEBI:29105"/>
    </cofactor>
</comment>
<keyword evidence="6" id="KW-0862">Zinc</keyword>
<evidence type="ECO:0000256" key="8">
    <source>
        <dbReference type="ARBA" id="ARBA00039113"/>
    </source>
</evidence>
<evidence type="ECO:0000256" key="3">
    <source>
        <dbReference type="ARBA" id="ARBA00011881"/>
    </source>
</evidence>
<protein>
    <recommendedName>
        <fullName evidence="8">dihydropyrimidinase</fullName>
        <ecNumber evidence="8">3.5.2.2</ecNumber>
    </recommendedName>
</protein>
<comment type="similarity">
    <text evidence="2">Belongs to the metallo-dependent hydrolases superfamily. Hydantoinase/dihydropyrimidinase family.</text>
</comment>
<dbReference type="GO" id="GO:0005829">
    <property type="term" value="C:cytosol"/>
    <property type="evidence" value="ECO:0007669"/>
    <property type="project" value="TreeGrafter"/>
</dbReference>
<dbReference type="InterPro" id="IPR006680">
    <property type="entry name" value="Amidohydro-rel"/>
</dbReference>
<dbReference type="AlphaFoldDB" id="A0A1W0WYE2"/>
<dbReference type="OrthoDB" id="10258955at2759"/>
<evidence type="ECO:0000256" key="2">
    <source>
        <dbReference type="ARBA" id="ARBA00008829"/>
    </source>
</evidence>
<dbReference type="InterPro" id="IPR011059">
    <property type="entry name" value="Metal-dep_hydrolase_composite"/>
</dbReference>
<feature type="modified residue" description="N6-carboxylysine" evidence="9">
    <location>
        <position position="159"/>
    </location>
</feature>
<dbReference type="EC" id="3.5.2.2" evidence="8"/>
<comment type="caution">
    <text evidence="11">The sequence shown here is derived from an EMBL/GenBank/DDBJ whole genome shotgun (WGS) entry which is preliminary data.</text>
</comment>
<dbReference type="Proteomes" id="UP000192578">
    <property type="component" value="Unassembled WGS sequence"/>
</dbReference>